<organism evidence="2 3">
    <name type="scientific">Methylomonas subterranea</name>
    <dbReference type="NCBI Taxonomy" id="2952225"/>
    <lineage>
        <taxon>Bacteria</taxon>
        <taxon>Pseudomonadati</taxon>
        <taxon>Pseudomonadota</taxon>
        <taxon>Gammaproteobacteria</taxon>
        <taxon>Methylococcales</taxon>
        <taxon>Methylococcaceae</taxon>
        <taxon>Methylomonas</taxon>
    </lineage>
</organism>
<proteinExistence type="predicted"/>
<protein>
    <submittedName>
        <fullName evidence="2">Molybdopterin-guanine dinucleotide biosynthesis protein B</fullName>
    </submittedName>
</protein>
<dbReference type="InterPro" id="IPR027417">
    <property type="entry name" value="P-loop_NTPase"/>
</dbReference>
<dbReference type="PANTHER" id="PTHR40072">
    <property type="entry name" value="MOLYBDOPTERIN-GUANINE DINUCLEOTIDE BIOSYNTHESIS ADAPTER PROTEIN-RELATED"/>
    <property type="match status" value="1"/>
</dbReference>
<dbReference type="Pfam" id="PF03205">
    <property type="entry name" value="MobB"/>
    <property type="match status" value="1"/>
</dbReference>
<evidence type="ECO:0000313" key="3">
    <source>
        <dbReference type="Proteomes" id="UP001524499"/>
    </source>
</evidence>
<sequence length="173" mass="18961">MASPPVLGFAAYSGTGKTSLLTRLIPLLKQRGLNIGVIKHSHHDFEVDYPGKDSYRLRAAGATPVMIVSPHRRAIISEFQPTREAGLQEQLSAFPSSGLDLIVVEGFRDQPIAKIELHRPSLGKPLLYPTDTNIIAVASDQPLQTPADLPNLDLNNPSAIAEFIIQHFFECKK</sequence>
<gene>
    <name evidence="2" type="primary">mobB</name>
    <name evidence="2" type="ORF">NP590_07725</name>
</gene>
<dbReference type="RefSeq" id="WP_256601740.1">
    <property type="nucleotide sequence ID" value="NZ_JANIBJ010000011.1"/>
</dbReference>
<dbReference type="NCBIfam" id="TIGR00176">
    <property type="entry name" value="mobB"/>
    <property type="match status" value="1"/>
</dbReference>
<dbReference type="PANTHER" id="PTHR40072:SF1">
    <property type="entry name" value="MOLYBDOPTERIN-GUANINE DINUCLEOTIDE BIOSYNTHESIS ADAPTER PROTEIN"/>
    <property type="match status" value="1"/>
</dbReference>
<dbReference type="SUPFAM" id="SSF52540">
    <property type="entry name" value="P-loop containing nucleoside triphosphate hydrolases"/>
    <property type="match status" value="1"/>
</dbReference>
<dbReference type="Gene3D" id="3.40.50.300">
    <property type="entry name" value="P-loop containing nucleotide triphosphate hydrolases"/>
    <property type="match status" value="1"/>
</dbReference>
<dbReference type="Proteomes" id="UP001524499">
    <property type="component" value="Unassembled WGS sequence"/>
</dbReference>
<feature type="domain" description="Molybdopterin-guanine dinucleotide biosynthesis protein B (MobB)" evidence="1">
    <location>
        <begin position="6"/>
        <end position="140"/>
    </location>
</feature>
<dbReference type="InterPro" id="IPR052539">
    <property type="entry name" value="MGD_biosynthesis_adapter"/>
</dbReference>
<evidence type="ECO:0000313" key="2">
    <source>
        <dbReference type="EMBL" id="MCQ8103989.1"/>
    </source>
</evidence>
<dbReference type="EMBL" id="JANIBJ010000011">
    <property type="protein sequence ID" value="MCQ8103989.1"/>
    <property type="molecule type" value="Genomic_DNA"/>
</dbReference>
<keyword evidence="3" id="KW-1185">Reference proteome</keyword>
<accession>A0ABT1TFB9</accession>
<evidence type="ECO:0000259" key="1">
    <source>
        <dbReference type="Pfam" id="PF03205"/>
    </source>
</evidence>
<dbReference type="CDD" id="cd03116">
    <property type="entry name" value="MobB"/>
    <property type="match status" value="1"/>
</dbReference>
<reference evidence="2 3" key="1">
    <citation type="submission" date="2022-07" db="EMBL/GenBank/DDBJ databases">
        <title>Methylomonas rivi sp. nov., Methylomonas rosea sp. nov., Methylomonas aureus sp. nov. and Methylomonas subterranea sp. nov., four novel methanotrophs isolated from a freshwater creek and the deep terrestrial subsurface.</title>
        <authorList>
            <person name="Abin C."/>
            <person name="Sankaranarayanan K."/>
            <person name="Garner C."/>
            <person name="Sindelar R."/>
            <person name="Kotary K."/>
            <person name="Garner R."/>
            <person name="Barclay S."/>
            <person name="Lawson P."/>
            <person name="Krumholz L."/>
        </authorList>
    </citation>
    <scope>NUCLEOTIDE SEQUENCE [LARGE SCALE GENOMIC DNA]</scope>
    <source>
        <strain evidence="2 3">SURF-2</strain>
    </source>
</reference>
<dbReference type="InterPro" id="IPR004435">
    <property type="entry name" value="MobB_dom"/>
</dbReference>
<comment type="caution">
    <text evidence="2">The sequence shown here is derived from an EMBL/GenBank/DDBJ whole genome shotgun (WGS) entry which is preliminary data.</text>
</comment>
<name>A0ABT1TFB9_9GAMM</name>